<comment type="caution">
    <text evidence="11">The sequence shown here is derived from an EMBL/GenBank/DDBJ whole genome shotgun (WGS) entry which is preliminary data.</text>
</comment>
<dbReference type="EMBL" id="CAJFCI010000082">
    <property type="protein sequence ID" value="CAD5110214.1"/>
    <property type="molecule type" value="Genomic_DNA"/>
</dbReference>
<keyword evidence="12" id="KW-1185">Reference proteome</keyword>
<dbReference type="AlphaFoldDB" id="A0A7U7IB73"/>
<sequence length="92" mass="9621">MEISRHLKAGYPVQSEAPVRAERPAQPQAVPAAPAAGDALPLERLQEALRALPEVDLDKVAALKQALQRGELTSDSAALAGSILDYHGGKSA</sequence>
<keyword evidence="4" id="KW-1005">Bacterial flagellum biogenesis</keyword>
<dbReference type="Pfam" id="PF04316">
    <property type="entry name" value="FlgM"/>
    <property type="match status" value="1"/>
</dbReference>
<comment type="function">
    <text evidence="7">Responsible for the coupling of flagellin expression to flagellar assembly by preventing expression of the flagellin genes when a component of the middle class of proteins is defective. It negatively regulates flagellar genes by inhibiting the activity of FliA by directly binding to FliA.</text>
</comment>
<feature type="domain" description="Anti-sigma-28 factor FlgM C-terminal" evidence="10">
    <location>
        <begin position="41"/>
        <end position="85"/>
    </location>
</feature>
<dbReference type="NCBIfam" id="TIGR03824">
    <property type="entry name" value="FlgM_jcvi"/>
    <property type="match status" value="1"/>
</dbReference>
<accession>A0A7U7IB73</accession>
<proteinExistence type="inferred from homology"/>
<dbReference type="GO" id="GO:0045892">
    <property type="term" value="P:negative regulation of DNA-templated transcription"/>
    <property type="evidence" value="ECO:0007669"/>
    <property type="project" value="InterPro"/>
</dbReference>
<keyword evidence="5" id="KW-0805">Transcription regulation</keyword>
<dbReference type="SUPFAM" id="SSF101498">
    <property type="entry name" value="Anti-sigma factor FlgM"/>
    <property type="match status" value="1"/>
</dbReference>
<evidence type="ECO:0000313" key="12">
    <source>
        <dbReference type="Proteomes" id="UP000583387"/>
    </source>
</evidence>
<protein>
    <recommendedName>
        <fullName evidence="2">Negative regulator of flagellin synthesis</fullName>
    </recommendedName>
    <alternativeName>
        <fullName evidence="8">Anti-sigma-28 factor</fullName>
    </alternativeName>
</protein>
<dbReference type="GO" id="GO:0044781">
    <property type="term" value="P:bacterial-type flagellum organization"/>
    <property type="evidence" value="ECO:0007669"/>
    <property type="project" value="UniProtKB-KW"/>
</dbReference>
<dbReference type="Proteomes" id="UP000583387">
    <property type="component" value="Unassembled WGS sequence"/>
</dbReference>
<evidence type="ECO:0000256" key="5">
    <source>
        <dbReference type="ARBA" id="ARBA00023015"/>
    </source>
</evidence>
<dbReference type="InterPro" id="IPR031316">
    <property type="entry name" value="FlgM_C"/>
</dbReference>
<evidence type="ECO:0000256" key="2">
    <source>
        <dbReference type="ARBA" id="ARBA00017823"/>
    </source>
</evidence>
<name>A0A7U7IB73_9GAMM</name>
<evidence type="ECO:0000313" key="11">
    <source>
        <dbReference type="EMBL" id="CAD5110214.1"/>
    </source>
</evidence>
<evidence type="ECO:0000256" key="9">
    <source>
        <dbReference type="SAM" id="MobiDB-lite"/>
    </source>
</evidence>
<dbReference type="InterPro" id="IPR035890">
    <property type="entry name" value="Anti-sigma-28_factor_FlgM_sf"/>
</dbReference>
<organism evidence="11 12">
    <name type="scientific">Zestomonas carbonaria</name>
    <dbReference type="NCBI Taxonomy" id="2762745"/>
    <lineage>
        <taxon>Bacteria</taxon>
        <taxon>Pseudomonadati</taxon>
        <taxon>Pseudomonadota</taxon>
        <taxon>Gammaproteobacteria</taxon>
        <taxon>Pseudomonadales</taxon>
        <taxon>Pseudomonadaceae</taxon>
        <taxon>Zestomonas</taxon>
    </lineage>
</organism>
<dbReference type="RefSeq" id="WP_187673525.1">
    <property type="nucleotide sequence ID" value="NZ_CAJFCI010000082.1"/>
</dbReference>
<evidence type="ECO:0000256" key="3">
    <source>
        <dbReference type="ARBA" id="ARBA00022491"/>
    </source>
</evidence>
<keyword evidence="6" id="KW-0804">Transcription</keyword>
<evidence type="ECO:0000256" key="8">
    <source>
        <dbReference type="ARBA" id="ARBA00030117"/>
    </source>
</evidence>
<evidence type="ECO:0000256" key="4">
    <source>
        <dbReference type="ARBA" id="ARBA00022795"/>
    </source>
</evidence>
<evidence type="ECO:0000256" key="7">
    <source>
        <dbReference type="ARBA" id="ARBA00024739"/>
    </source>
</evidence>
<reference evidence="11 12" key="1">
    <citation type="submission" date="2020-08" db="EMBL/GenBank/DDBJ databases">
        <authorList>
            <person name="Criscuolo A."/>
        </authorList>
    </citation>
    <scope>NUCLEOTIDE SEQUENCE [LARGE SCALE GENOMIC DNA]</scope>
    <source>
        <strain evidence="11">CIP111764</strain>
    </source>
</reference>
<dbReference type="InterPro" id="IPR007412">
    <property type="entry name" value="FlgM"/>
</dbReference>
<gene>
    <name evidence="11" type="ORF">PSEWESI4_04532</name>
</gene>
<evidence type="ECO:0000259" key="10">
    <source>
        <dbReference type="Pfam" id="PF04316"/>
    </source>
</evidence>
<feature type="region of interest" description="Disordered" evidence="9">
    <location>
        <begin position="1"/>
        <end position="35"/>
    </location>
</feature>
<keyword evidence="3" id="KW-0678">Repressor</keyword>
<evidence type="ECO:0000256" key="6">
    <source>
        <dbReference type="ARBA" id="ARBA00023163"/>
    </source>
</evidence>
<feature type="compositionally biased region" description="Low complexity" evidence="9">
    <location>
        <begin position="24"/>
        <end position="35"/>
    </location>
</feature>
<evidence type="ECO:0000256" key="1">
    <source>
        <dbReference type="ARBA" id="ARBA00005322"/>
    </source>
</evidence>
<comment type="similarity">
    <text evidence="1">Belongs to the FlgM family.</text>
</comment>